<evidence type="ECO:0000256" key="1">
    <source>
        <dbReference type="ARBA" id="ARBA00022737"/>
    </source>
</evidence>
<sequence>MAAVRALRQVMDADLGLDESQRLGPRLVRILNKTSVESASLAWLYTRCIGKTNPACEFLVAEMMAGLYSRQHYYGVIRIAQAIGSTINADIVRVSLAAICKQRKREKIKRPLVRYQGVTQFMDEYRGPGCPFRQLARKLVELLSLRDPLLVTAALLSKLLEIELLSVPLTVGLPRQVHPWLDAFTRYGVQPSVHAFTILMHAYLRRGDSEYAVWIYQGMQRGSITYTHDGRTESMRVPEPNDVALATVAQVWCQNREWAKVYEVLEVSQRLVTRAVSTLVDDGNVCEAEELWLKYGCRPGSEDLATRVLNDRALSKLVLGCTRTNDVGKATSYFRTACEYARLSGTPVSHLTGLFNTVLRCALDNAPQIDLRSDGRPDLDILRIATLHKVRFDGDTYSVLISHLSRVAHTHVLDNVARTMQNLYTRLCHEGLVLDDMMVSHMMPVWVYLDLSQLVTAYWRLHTQDRPPHKIAQVRRHIMYRAEHWGVGDRVAKLLV</sequence>
<evidence type="ECO:0000313" key="2">
    <source>
        <dbReference type="EMBL" id="KAJ2861760.1"/>
    </source>
</evidence>
<accession>A0A9W8M1Y6</accession>
<proteinExistence type="predicted"/>
<evidence type="ECO:0000313" key="3">
    <source>
        <dbReference type="Proteomes" id="UP001140074"/>
    </source>
</evidence>
<dbReference type="InterPro" id="IPR051240">
    <property type="entry name" value="Mito_RNA-Proc/Resp"/>
</dbReference>
<reference evidence="2" key="1">
    <citation type="submission" date="2022-07" db="EMBL/GenBank/DDBJ databases">
        <title>Phylogenomic reconstructions and comparative analyses of Kickxellomycotina fungi.</title>
        <authorList>
            <person name="Reynolds N.K."/>
            <person name="Stajich J.E."/>
            <person name="Barry K."/>
            <person name="Grigoriev I.V."/>
            <person name="Crous P."/>
            <person name="Smith M.E."/>
        </authorList>
    </citation>
    <scope>NUCLEOTIDE SEQUENCE</scope>
    <source>
        <strain evidence="2">RSA 476</strain>
    </source>
</reference>
<dbReference type="PANTHER" id="PTHR47933">
    <property type="entry name" value="PENTATRICOPEPTIDE REPEAT-CONTAINING PROTEIN 1, MITOCHONDRIAL"/>
    <property type="match status" value="1"/>
</dbReference>
<protein>
    <submittedName>
        <fullName evidence="2">Uncharacterized protein</fullName>
    </submittedName>
</protein>
<organism evidence="2 3">
    <name type="scientific">Coemansia aciculifera</name>
    <dbReference type="NCBI Taxonomy" id="417176"/>
    <lineage>
        <taxon>Eukaryota</taxon>
        <taxon>Fungi</taxon>
        <taxon>Fungi incertae sedis</taxon>
        <taxon>Zoopagomycota</taxon>
        <taxon>Kickxellomycotina</taxon>
        <taxon>Kickxellomycetes</taxon>
        <taxon>Kickxellales</taxon>
        <taxon>Kickxellaceae</taxon>
        <taxon>Coemansia</taxon>
    </lineage>
</organism>
<dbReference type="Gene3D" id="1.25.40.10">
    <property type="entry name" value="Tetratricopeptide repeat domain"/>
    <property type="match status" value="1"/>
</dbReference>
<comment type="caution">
    <text evidence="2">The sequence shown here is derived from an EMBL/GenBank/DDBJ whole genome shotgun (WGS) entry which is preliminary data.</text>
</comment>
<name>A0A9W8M1Y6_9FUNG</name>
<dbReference type="EMBL" id="JANBUY010000203">
    <property type="protein sequence ID" value="KAJ2861760.1"/>
    <property type="molecule type" value="Genomic_DNA"/>
</dbReference>
<dbReference type="AlphaFoldDB" id="A0A9W8M1Y6"/>
<dbReference type="GO" id="GO:0003729">
    <property type="term" value="F:mRNA binding"/>
    <property type="evidence" value="ECO:0007669"/>
    <property type="project" value="TreeGrafter"/>
</dbReference>
<keyword evidence="1" id="KW-0677">Repeat</keyword>
<keyword evidence="3" id="KW-1185">Reference proteome</keyword>
<dbReference type="InterPro" id="IPR011990">
    <property type="entry name" value="TPR-like_helical_dom_sf"/>
</dbReference>
<dbReference type="Proteomes" id="UP001140074">
    <property type="component" value="Unassembled WGS sequence"/>
</dbReference>
<gene>
    <name evidence="2" type="ORF">GGH94_004694</name>
</gene>
<dbReference type="PANTHER" id="PTHR47933:SF11">
    <property type="entry name" value="PENTATRICOPEPTIDE REPEAT-CONTAINING PROTEIN 2"/>
    <property type="match status" value="1"/>
</dbReference>